<keyword evidence="1" id="KW-0732">Signal</keyword>
<dbReference type="Proteomes" id="UP000832011">
    <property type="component" value="Chromosome"/>
</dbReference>
<evidence type="ECO:0000256" key="1">
    <source>
        <dbReference type="SAM" id="SignalP"/>
    </source>
</evidence>
<evidence type="ECO:0000313" key="2">
    <source>
        <dbReference type="EMBL" id="UOO90755.1"/>
    </source>
</evidence>
<feature type="signal peptide" evidence="1">
    <location>
        <begin position="1"/>
        <end position="25"/>
    </location>
</feature>
<dbReference type="Gene3D" id="3.90.930.1">
    <property type="match status" value="1"/>
</dbReference>
<protein>
    <recommendedName>
        <fullName evidence="4">MORN repeat-containing protein</fullName>
    </recommendedName>
</protein>
<dbReference type="EMBL" id="CP091511">
    <property type="protein sequence ID" value="UOO90755.1"/>
    <property type="molecule type" value="Genomic_DNA"/>
</dbReference>
<sequence>MSFTRISAAALISIAILSGCASTTAATAKTEAVSSVKIAQADERVLGYFNADGEFGQEKTSNGYMRKYLGKTADGKSVLQDFYAINGKPQTSPFVLFDDAGLEDWNSLQYTDGDIVFYNADGSVSARTSLQDGQYVGKHTQYHGNGKVFVEEVYNPDSEITATSYYDEAGKPLFAFHVDNSDDYKVTVQVYDAAGTAYPATEDHADKIDAVTETIVSLMNKRAATEAKLAGQAAPEAQELLLPRQPEE</sequence>
<dbReference type="RefSeq" id="WP_058305077.1">
    <property type="nucleotide sequence ID" value="NZ_CABKVG010000005.1"/>
</dbReference>
<keyword evidence="3" id="KW-1185">Reference proteome</keyword>
<accession>A0ABY4E5W2</accession>
<gene>
    <name evidence="2" type="ORF">LVJ82_07245</name>
</gene>
<dbReference type="PROSITE" id="PS51257">
    <property type="entry name" value="PROKAR_LIPOPROTEIN"/>
    <property type="match status" value="1"/>
</dbReference>
<feature type="chain" id="PRO_5046839790" description="MORN repeat-containing protein" evidence="1">
    <location>
        <begin position="26"/>
        <end position="248"/>
    </location>
</feature>
<organism evidence="2 3">
    <name type="scientific">Vitreoscilla massiliensis</name>
    <dbReference type="NCBI Taxonomy" id="1689272"/>
    <lineage>
        <taxon>Bacteria</taxon>
        <taxon>Pseudomonadati</taxon>
        <taxon>Pseudomonadota</taxon>
        <taxon>Betaproteobacteria</taxon>
        <taxon>Neisseriales</taxon>
        <taxon>Neisseriaceae</taxon>
        <taxon>Vitreoscilla</taxon>
    </lineage>
</organism>
<proteinExistence type="predicted"/>
<reference evidence="2 3" key="1">
    <citation type="journal article" date="2022" name="Res Sq">
        <title>Evolution of multicellular longitudinally dividing oral cavity symbionts (Neisseriaceae).</title>
        <authorList>
            <person name="Nyongesa S."/>
            <person name="Weber P."/>
            <person name="Bernet E."/>
            <person name="Pullido F."/>
            <person name="Nieckarz M."/>
            <person name="Delaby M."/>
            <person name="Nieves C."/>
            <person name="Viehboeck T."/>
            <person name="Krause N."/>
            <person name="Rivera-Millot A."/>
            <person name="Nakamura A."/>
            <person name="Vischer N."/>
            <person name="VanNieuwenhze M."/>
            <person name="Brun Y."/>
            <person name="Cava F."/>
            <person name="Bulgheresi S."/>
            <person name="Veyrier F."/>
        </authorList>
    </citation>
    <scope>NUCLEOTIDE SEQUENCE [LARGE SCALE GENOMIC DNA]</scope>
    <source>
        <strain evidence="2 3">SN4</strain>
    </source>
</reference>
<evidence type="ECO:0000313" key="3">
    <source>
        <dbReference type="Proteomes" id="UP000832011"/>
    </source>
</evidence>
<dbReference type="SUPFAM" id="SSF82185">
    <property type="entry name" value="Histone H3 K4-specific methyltransferase SET7/9 N-terminal domain"/>
    <property type="match status" value="1"/>
</dbReference>
<evidence type="ECO:0008006" key="4">
    <source>
        <dbReference type="Google" id="ProtNLM"/>
    </source>
</evidence>
<name>A0ABY4E5W2_9NEIS</name>